<sequence length="104" mass="11257">MLQRISDGYLLQVDVFYEGQTFPKPVPTPAGLNHRQRSICRGSCRSHTGGGTSQGPHATISGRLLPGAAQQQCAMTKVGQVFVETLVDVSCLTSEAFKLIYKAF</sequence>
<proteinExistence type="predicted"/>
<reference evidence="1" key="1">
    <citation type="submission" date="2023-08" db="EMBL/GenBank/DDBJ databases">
        <authorList>
            <person name="Chen Y."/>
            <person name="Shah S."/>
            <person name="Dougan E. K."/>
            <person name="Thang M."/>
            <person name="Chan C."/>
        </authorList>
    </citation>
    <scope>NUCLEOTIDE SEQUENCE</scope>
</reference>
<comment type="caution">
    <text evidence="1">The sequence shown here is derived from an EMBL/GenBank/DDBJ whole genome shotgun (WGS) entry which is preliminary data.</text>
</comment>
<evidence type="ECO:0000313" key="2">
    <source>
        <dbReference type="Proteomes" id="UP001178507"/>
    </source>
</evidence>
<evidence type="ECO:0000313" key="1">
    <source>
        <dbReference type="EMBL" id="CAJ1380231.1"/>
    </source>
</evidence>
<keyword evidence="2" id="KW-1185">Reference proteome</keyword>
<dbReference type="EMBL" id="CAUJNA010000694">
    <property type="protein sequence ID" value="CAJ1380231.1"/>
    <property type="molecule type" value="Genomic_DNA"/>
</dbReference>
<name>A0AA36I4M0_9DINO</name>
<dbReference type="AlphaFoldDB" id="A0AA36I4M0"/>
<gene>
    <name evidence="1" type="ORF">EVOR1521_LOCUS8228</name>
</gene>
<accession>A0AA36I4M0</accession>
<protein>
    <submittedName>
        <fullName evidence="1">Uncharacterized protein</fullName>
    </submittedName>
</protein>
<organism evidence="1 2">
    <name type="scientific">Effrenium voratum</name>
    <dbReference type="NCBI Taxonomy" id="2562239"/>
    <lineage>
        <taxon>Eukaryota</taxon>
        <taxon>Sar</taxon>
        <taxon>Alveolata</taxon>
        <taxon>Dinophyceae</taxon>
        <taxon>Suessiales</taxon>
        <taxon>Symbiodiniaceae</taxon>
        <taxon>Effrenium</taxon>
    </lineage>
</organism>
<dbReference type="Proteomes" id="UP001178507">
    <property type="component" value="Unassembled WGS sequence"/>
</dbReference>